<evidence type="ECO:0000256" key="1">
    <source>
        <dbReference type="ARBA" id="ARBA00000971"/>
    </source>
</evidence>
<dbReference type="GO" id="GO:0006457">
    <property type="term" value="P:protein folding"/>
    <property type="evidence" value="ECO:0007669"/>
    <property type="project" value="InterPro"/>
</dbReference>
<dbReference type="SUPFAM" id="SSF50891">
    <property type="entry name" value="Cyclophilin-like"/>
    <property type="match status" value="1"/>
</dbReference>
<feature type="region of interest" description="Disordered" evidence="5">
    <location>
        <begin position="164"/>
        <end position="226"/>
    </location>
</feature>
<organism evidence="7 8">
    <name type="scientific">Aphanomyces astaci</name>
    <name type="common">Crayfish plague agent</name>
    <dbReference type="NCBI Taxonomy" id="112090"/>
    <lineage>
        <taxon>Eukaryota</taxon>
        <taxon>Sar</taxon>
        <taxon>Stramenopiles</taxon>
        <taxon>Oomycota</taxon>
        <taxon>Saprolegniomycetes</taxon>
        <taxon>Saprolegniales</taxon>
        <taxon>Verrucalvaceae</taxon>
        <taxon>Aphanomyces</taxon>
    </lineage>
</organism>
<dbReference type="InterPro" id="IPR002130">
    <property type="entry name" value="Cyclophilin-type_PPIase_dom"/>
</dbReference>
<evidence type="ECO:0000256" key="2">
    <source>
        <dbReference type="ARBA" id="ARBA00013194"/>
    </source>
</evidence>
<evidence type="ECO:0000313" key="7">
    <source>
        <dbReference type="EMBL" id="RHY39000.1"/>
    </source>
</evidence>
<feature type="domain" description="PPIase cyclophilin-type" evidence="6">
    <location>
        <begin position="1"/>
        <end position="162"/>
    </location>
</feature>
<dbReference type="EMBL" id="QUTC01011248">
    <property type="protein sequence ID" value="RHY39000.1"/>
    <property type="molecule type" value="Genomic_DNA"/>
</dbReference>
<reference evidence="7 8" key="1">
    <citation type="submission" date="2018-08" db="EMBL/GenBank/DDBJ databases">
        <title>Aphanomyces genome sequencing and annotation.</title>
        <authorList>
            <person name="Minardi D."/>
            <person name="Oidtmann B."/>
            <person name="Van Der Giezen M."/>
            <person name="Studholme D.J."/>
        </authorList>
    </citation>
    <scope>NUCLEOTIDE SEQUENCE [LARGE SCALE GENOMIC DNA]</scope>
    <source>
        <strain evidence="7 8">SA</strain>
    </source>
</reference>
<dbReference type="PROSITE" id="PS50072">
    <property type="entry name" value="CSA_PPIASE_2"/>
    <property type="match status" value="1"/>
</dbReference>
<evidence type="ECO:0000256" key="3">
    <source>
        <dbReference type="ARBA" id="ARBA00023110"/>
    </source>
</evidence>
<feature type="compositionally biased region" description="Basic and acidic residues" evidence="5">
    <location>
        <begin position="164"/>
        <end position="185"/>
    </location>
</feature>
<evidence type="ECO:0000256" key="5">
    <source>
        <dbReference type="SAM" id="MobiDB-lite"/>
    </source>
</evidence>
<dbReference type="PROSITE" id="PS00170">
    <property type="entry name" value="CSA_PPIASE_1"/>
    <property type="match status" value="1"/>
</dbReference>
<dbReference type="AlphaFoldDB" id="A0A397C696"/>
<name>A0A397C696_APHAT</name>
<dbReference type="GO" id="GO:0005737">
    <property type="term" value="C:cytoplasm"/>
    <property type="evidence" value="ECO:0007669"/>
    <property type="project" value="TreeGrafter"/>
</dbReference>
<dbReference type="InterPro" id="IPR020892">
    <property type="entry name" value="Cyclophilin-type_PPIase_CS"/>
</dbReference>
<sequence>IEIGGKRSGRIVFRLYGDTPKTSDNFRALCTGEKGLGKTTYKPLSFKGTIFHRIINDFMCQGGDFSNRNGTGGESIYGGKFRDENFLHAHSKAGLLSMANSGPNTNGSQFFITLAPTKHLNGKHVVFGEVVEGMDVVRAMERVPKGRNDKPEQDVVIADCGEVSDKTSEVGSKKDDKRAAKEAKRALKRAKKDKKKAKKEAKKKRKHERSSDSPDGRTPPKRALPRAHPLIAVGEAGVLAEVTKDAPQVLGIQEAAVLAEVTKDAPRVLGIQEAAVLAEVTKDAPQVLGIQKAAVLAEVTKDAPRVLGIQEAAVLAEVTKDAPQVLGIQEATVLAEVTKDAPRVLGIQEAGVLAEVTKDAPQVLGIQEAGVLAEVTKDAPHVLGIQEAAVLAEVTKDALQEAAAPADRLDDAHQVLIVHEAEMTKGAPRVPPESTSDLIH</sequence>
<keyword evidence="3" id="KW-0697">Rotamase</keyword>
<dbReference type="Pfam" id="PF00160">
    <property type="entry name" value="Pro_isomerase"/>
    <property type="match status" value="1"/>
</dbReference>
<protein>
    <recommendedName>
        <fullName evidence="2">peptidylprolyl isomerase</fullName>
        <ecNumber evidence="2">5.2.1.8</ecNumber>
    </recommendedName>
</protein>
<comment type="caution">
    <text evidence="7">The sequence shown here is derived from an EMBL/GenBank/DDBJ whole genome shotgun (WGS) entry which is preliminary data.</text>
</comment>
<dbReference type="PANTHER" id="PTHR11071">
    <property type="entry name" value="PEPTIDYL-PROLYL CIS-TRANS ISOMERASE"/>
    <property type="match status" value="1"/>
</dbReference>
<dbReference type="CDD" id="cd01926">
    <property type="entry name" value="cyclophilin_ABH_like"/>
    <property type="match status" value="1"/>
</dbReference>
<dbReference type="VEuPathDB" id="FungiDB:H257_18360"/>
<evidence type="ECO:0000313" key="8">
    <source>
        <dbReference type="Proteomes" id="UP000265716"/>
    </source>
</evidence>
<dbReference type="FunFam" id="2.40.100.10:FF:000022">
    <property type="entry name" value="Peptidyl-prolyl cis-trans isomerase CYP95"/>
    <property type="match status" value="1"/>
</dbReference>
<dbReference type="PRINTS" id="PR00153">
    <property type="entry name" value="CSAPPISMRASE"/>
</dbReference>
<dbReference type="EC" id="5.2.1.8" evidence="2"/>
<accession>A0A397C696</accession>
<dbReference type="GO" id="GO:0016018">
    <property type="term" value="F:cyclosporin A binding"/>
    <property type="evidence" value="ECO:0007669"/>
    <property type="project" value="TreeGrafter"/>
</dbReference>
<gene>
    <name evidence="7" type="ORF">DYB38_007877</name>
</gene>
<keyword evidence="4" id="KW-0413">Isomerase</keyword>
<evidence type="ECO:0000259" key="6">
    <source>
        <dbReference type="PROSITE" id="PS50072"/>
    </source>
</evidence>
<dbReference type="InterPro" id="IPR029000">
    <property type="entry name" value="Cyclophilin-like_dom_sf"/>
</dbReference>
<feature type="compositionally biased region" description="Basic residues" evidence="5">
    <location>
        <begin position="186"/>
        <end position="208"/>
    </location>
</feature>
<dbReference type="PANTHER" id="PTHR11071:SF561">
    <property type="entry name" value="PEPTIDYL-PROLYL CIS-TRANS ISOMERASE D-RELATED"/>
    <property type="match status" value="1"/>
</dbReference>
<dbReference type="Proteomes" id="UP000265716">
    <property type="component" value="Unassembled WGS sequence"/>
</dbReference>
<comment type="catalytic activity">
    <reaction evidence="1">
        <text>[protein]-peptidylproline (omega=180) = [protein]-peptidylproline (omega=0)</text>
        <dbReference type="Rhea" id="RHEA:16237"/>
        <dbReference type="Rhea" id="RHEA-COMP:10747"/>
        <dbReference type="Rhea" id="RHEA-COMP:10748"/>
        <dbReference type="ChEBI" id="CHEBI:83833"/>
        <dbReference type="ChEBI" id="CHEBI:83834"/>
        <dbReference type="EC" id="5.2.1.8"/>
    </reaction>
</comment>
<evidence type="ECO:0000256" key="4">
    <source>
        <dbReference type="ARBA" id="ARBA00023235"/>
    </source>
</evidence>
<dbReference type="Gene3D" id="2.40.100.10">
    <property type="entry name" value="Cyclophilin-like"/>
    <property type="match status" value="1"/>
</dbReference>
<dbReference type="GO" id="GO:0003755">
    <property type="term" value="F:peptidyl-prolyl cis-trans isomerase activity"/>
    <property type="evidence" value="ECO:0007669"/>
    <property type="project" value="UniProtKB-KW"/>
</dbReference>
<feature type="non-terminal residue" evidence="7">
    <location>
        <position position="1"/>
    </location>
</feature>
<proteinExistence type="predicted"/>